<dbReference type="STRING" id="857293.CAAU_1890"/>
<comment type="caution">
    <text evidence="1">The sequence shown here is derived from an EMBL/GenBank/DDBJ whole genome shotgun (WGS) entry which is preliminary data.</text>
</comment>
<dbReference type="Pfam" id="PF03548">
    <property type="entry name" value="LolA"/>
    <property type="match status" value="1"/>
</dbReference>
<dbReference type="SUPFAM" id="SSF89392">
    <property type="entry name" value="Prokaryotic lipoproteins and lipoprotein localization factors"/>
    <property type="match status" value="1"/>
</dbReference>
<dbReference type="InterPro" id="IPR029046">
    <property type="entry name" value="LolA/LolB/LppX"/>
</dbReference>
<dbReference type="Proteomes" id="UP000007652">
    <property type="component" value="Unassembled WGS sequence"/>
</dbReference>
<keyword evidence="1" id="KW-0449">Lipoprotein</keyword>
<keyword evidence="2" id="KW-1185">Reference proteome</keyword>
<name>I7KVD7_9CLOT</name>
<accession>I7KVD7</accession>
<protein>
    <submittedName>
        <fullName evidence="1">Outer membrane lipoprotein receptor</fullName>
    </submittedName>
</protein>
<dbReference type="RefSeq" id="WP_008909231.1">
    <property type="nucleotide sequence ID" value="NZ_CAKP01000097.1"/>
</dbReference>
<reference evidence="1 2" key="1">
    <citation type="journal article" date="2011" name="J. Bacteriol.">
        <title>Draft genome sequence of Caloramator australicus strain RC3T, a thermoanaerobe from the Great Artesian Basin of Australia.</title>
        <authorList>
            <person name="Ogg C.D."/>
            <person name="Patel B.K.C."/>
        </authorList>
    </citation>
    <scope>NUCLEOTIDE SEQUENCE [LARGE SCALE GENOMIC DNA]</scope>
    <source>
        <strain evidence="1 2">RC3</strain>
    </source>
</reference>
<keyword evidence="1" id="KW-0675">Receptor</keyword>
<gene>
    <name evidence="1" type="ORF">CAAU_1890</name>
</gene>
<dbReference type="eggNOG" id="COG2834">
    <property type="taxonomic scope" value="Bacteria"/>
</dbReference>
<dbReference type="OrthoDB" id="2047841at2"/>
<dbReference type="InterPro" id="IPR004564">
    <property type="entry name" value="OM_lipoprot_carrier_LolA-like"/>
</dbReference>
<dbReference type="EMBL" id="CAKP01000097">
    <property type="protein sequence ID" value="CCJ33974.1"/>
    <property type="molecule type" value="Genomic_DNA"/>
</dbReference>
<sequence length="168" mass="20040">MKSYATQADIDIYGNKGVSHYKVVQYFKEPNFIRIETIVPSFLKGKILIYDGKRYTIYHPMIEQRYFLENLKDDDVFIFLGVIDKRIFLKENSIFSSKRVDGKEYITIKSELDESSAYRKYVEIYFNSVNLIPEIMTFYDEKENIRVNIVYKEFKCNPTIQEGLFKIQ</sequence>
<dbReference type="Gene3D" id="2.50.20.10">
    <property type="entry name" value="Lipoprotein localisation LolA/LolB/LppX"/>
    <property type="match status" value="1"/>
</dbReference>
<evidence type="ECO:0000313" key="2">
    <source>
        <dbReference type="Proteomes" id="UP000007652"/>
    </source>
</evidence>
<dbReference type="AlphaFoldDB" id="I7KVD7"/>
<organism evidence="1 2">
    <name type="scientific">Caloramator australicus RC3</name>
    <dbReference type="NCBI Taxonomy" id="857293"/>
    <lineage>
        <taxon>Bacteria</taxon>
        <taxon>Bacillati</taxon>
        <taxon>Bacillota</taxon>
        <taxon>Clostridia</taxon>
        <taxon>Eubacteriales</taxon>
        <taxon>Clostridiaceae</taxon>
        <taxon>Caloramator</taxon>
    </lineage>
</organism>
<proteinExistence type="predicted"/>
<evidence type="ECO:0000313" key="1">
    <source>
        <dbReference type="EMBL" id="CCJ33974.1"/>
    </source>
</evidence>